<evidence type="ECO:0000313" key="2">
    <source>
        <dbReference type="Proteomes" id="UP000325945"/>
    </source>
</evidence>
<evidence type="ECO:0000313" key="1">
    <source>
        <dbReference type="EMBL" id="KAE8327650.1"/>
    </source>
</evidence>
<accession>A0A5N6X7U6</accession>
<dbReference type="EMBL" id="ML741790">
    <property type="protein sequence ID" value="KAE8327650.1"/>
    <property type="molecule type" value="Genomic_DNA"/>
</dbReference>
<gene>
    <name evidence="1" type="ORF">BDV39DRAFT_77602</name>
</gene>
<keyword evidence="2" id="KW-1185">Reference proteome</keyword>
<dbReference type="AlphaFoldDB" id="A0A5N6X7U6"/>
<proteinExistence type="predicted"/>
<organism evidence="1 2">
    <name type="scientific">Aspergillus sergii</name>
    <dbReference type="NCBI Taxonomy" id="1034303"/>
    <lineage>
        <taxon>Eukaryota</taxon>
        <taxon>Fungi</taxon>
        <taxon>Dikarya</taxon>
        <taxon>Ascomycota</taxon>
        <taxon>Pezizomycotina</taxon>
        <taxon>Eurotiomycetes</taxon>
        <taxon>Eurotiomycetidae</taxon>
        <taxon>Eurotiales</taxon>
        <taxon>Aspergillaceae</taxon>
        <taxon>Aspergillus</taxon>
        <taxon>Aspergillus subgen. Circumdati</taxon>
    </lineage>
</organism>
<sequence>MCCHPFIFPSSWSTRDRGLRRACDISLGILGLRVPNIFRKALRGVRLYFYSIFFCFVALRQDMYYRGLEKLHSVSIPLEIGELGGLIPTMYDSFGSRCMLVSIG</sequence>
<name>A0A5N6X7U6_9EURO</name>
<reference evidence="2" key="1">
    <citation type="submission" date="2019-04" db="EMBL/GenBank/DDBJ databases">
        <title>Friends and foes A comparative genomics studyof 23 Aspergillus species from section Flavi.</title>
        <authorList>
            <consortium name="DOE Joint Genome Institute"/>
            <person name="Kjaerbolling I."/>
            <person name="Vesth T."/>
            <person name="Frisvad J.C."/>
            <person name="Nybo J.L."/>
            <person name="Theobald S."/>
            <person name="Kildgaard S."/>
            <person name="Isbrandt T."/>
            <person name="Kuo A."/>
            <person name="Sato A."/>
            <person name="Lyhne E.K."/>
            <person name="Kogle M.E."/>
            <person name="Wiebenga A."/>
            <person name="Kun R.S."/>
            <person name="Lubbers R.J."/>
            <person name="Makela M.R."/>
            <person name="Barry K."/>
            <person name="Chovatia M."/>
            <person name="Clum A."/>
            <person name="Daum C."/>
            <person name="Haridas S."/>
            <person name="He G."/>
            <person name="LaButti K."/>
            <person name="Lipzen A."/>
            <person name="Mondo S."/>
            <person name="Riley R."/>
            <person name="Salamov A."/>
            <person name="Simmons B.A."/>
            <person name="Magnuson J.K."/>
            <person name="Henrissat B."/>
            <person name="Mortensen U.H."/>
            <person name="Larsen T.O."/>
            <person name="Devries R.P."/>
            <person name="Grigoriev I.V."/>
            <person name="Machida M."/>
            <person name="Baker S.E."/>
            <person name="Andersen M.R."/>
        </authorList>
    </citation>
    <scope>NUCLEOTIDE SEQUENCE [LARGE SCALE GENOMIC DNA]</scope>
    <source>
        <strain evidence="2">CBS 130017</strain>
    </source>
</reference>
<dbReference type="Proteomes" id="UP000325945">
    <property type="component" value="Unassembled WGS sequence"/>
</dbReference>
<protein>
    <submittedName>
        <fullName evidence="1">Uncharacterized protein</fullName>
    </submittedName>
</protein>